<dbReference type="InterPro" id="IPR014717">
    <property type="entry name" value="Transl_elong_EF1B/ribsomal_bS6"/>
</dbReference>
<dbReference type="AlphaFoldDB" id="A0A7W5AN27"/>
<dbReference type="GO" id="GO:0043683">
    <property type="term" value="P:type IV pilus assembly"/>
    <property type="evidence" value="ECO:0007669"/>
    <property type="project" value="InterPro"/>
</dbReference>
<evidence type="ECO:0000313" key="2">
    <source>
        <dbReference type="EMBL" id="MBB3098854.1"/>
    </source>
</evidence>
<feature type="transmembrane region" description="Helical" evidence="1">
    <location>
        <begin position="9"/>
        <end position="29"/>
    </location>
</feature>
<dbReference type="Pfam" id="PF04350">
    <property type="entry name" value="PilO"/>
    <property type="match status" value="1"/>
</dbReference>
<accession>A0A7W5AN27</accession>
<dbReference type="EMBL" id="JACHXF010000016">
    <property type="protein sequence ID" value="MBB3098854.1"/>
    <property type="molecule type" value="Genomic_DNA"/>
</dbReference>
<dbReference type="GO" id="GO:0043107">
    <property type="term" value="P:type IV pilus-dependent motility"/>
    <property type="evidence" value="ECO:0007669"/>
    <property type="project" value="InterPro"/>
</dbReference>
<reference evidence="2 3" key="1">
    <citation type="submission" date="2020-08" db="EMBL/GenBank/DDBJ databases">
        <title>Genomic Encyclopedia of Type Strains, Phase III (KMG-III): the genomes of soil and plant-associated and newly described type strains.</title>
        <authorList>
            <person name="Whitman W."/>
        </authorList>
    </citation>
    <scope>NUCLEOTIDE SEQUENCE [LARGE SCALE GENOMIC DNA]</scope>
    <source>
        <strain evidence="2 3">CECT 3287</strain>
    </source>
</reference>
<dbReference type="RefSeq" id="WP_183224934.1">
    <property type="nucleotide sequence ID" value="NZ_BMPW01000018.1"/>
</dbReference>
<keyword evidence="1" id="KW-0472">Membrane</keyword>
<sequence length="193" mass="21287">MTARRIDQIWLVGGLALTVLLAAGGWFLLIKPQYTARDTVQTDTADTQIQLIKERKRLAELTAQLKKVDTYKATLVEAQQALPYGENTNKIPEFLKQLQILGTKYGVDASGYSASAPVESETTPTVNRLPITLNIEGEKVDEILKFVKHLQSVQPRAVLIENAKLSGNDEDGWEVNLTLSAFVTTTETISVDS</sequence>
<comment type="caution">
    <text evidence="2">The sequence shown here is derived from an EMBL/GenBank/DDBJ whole genome shotgun (WGS) entry which is preliminary data.</text>
</comment>
<protein>
    <submittedName>
        <fullName evidence="2">Tfp pilus assembly protein PilO</fullName>
    </submittedName>
</protein>
<evidence type="ECO:0000256" key="1">
    <source>
        <dbReference type="SAM" id="Phobius"/>
    </source>
</evidence>
<dbReference type="InterPro" id="IPR007445">
    <property type="entry name" value="PilO"/>
</dbReference>
<name>A0A7W5AN27_9ACTN</name>
<dbReference type="Gene3D" id="3.30.70.60">
    <property type="match status" value="1"/>
</dbReference>
<dbReference type="Proteomes" id="UP000590749">
    <property type="component" value="Unassembled WGS sequence"/>
</dbReference>
<keyword evidence="1" id="KW-1133">Transmembrane helix</keyword>
<keyword evidence="1" id="KW-0812">Transmembrane</keyword>
<organism evidence="2 3">
    <name type="scientific">Actinoplanes campanulatus</name>
    <dbReference type="NCBI Taxonomy" id="113559"/>
    <lineage>
        <taxon>Bacteria</taxon>
        <taxon>Bacillati</taxon>
        <taxon>Actinomycetota</taxon>
        <taxon>Actinomycetes</taxon>
        <taxon>Micromonosporales</taxon>
        <taxon>Micromonosporaceae</taxon>
        <taxon>Actinoplanes</taxon>
    </lineage>
</organism>
<keyword evidence="3" id="KW-1185">Reference proteome</keyword>
<evidence type="ECO:0000313" key="3">
    <source>
        <dbReference type="Proteomes" id="UP000590749"/>
    </source>
</evidence>
<proteinExistence type="predicted"/>
<gene>
    <name evidence="2" type="ORF">FHR83_006553</name>
</gene>